<dbReference type="Proteomes" id="UP000234343">
    <property type="component" value="Chromosome"/>
</dbReference>
<dbReference type="AlphaFoldDB" id="A0A2H5FLQ6"/>
<gene>
    <name evidence="1" type="ORF">CAB17_10710</name>
</gene>
<name>A0A2H5FLQ6_9GAMM</name>
<evidence type="ECO:0000313" key="1">
    <source>
        <dbReference type="EMBL" id="AUH72479.1"/>
    </source>
</evidence>
<sequence length="105" mass="12244">MEVNDLYLQLITCHGERYTYIKEHWHCFKIIKYLIPELDNQAFIGAGVHPAPFHYVDVNCRCGDLWSLIHNEVKHIVFPKESDLTSIVEFLRLGGAEYGYPDYNA</sequence>
<proteinExistence type="predicted"/>
<protein>
    <submittedName>
        <fullName evidence="1">Uncharacterized protein</fullName>
    </submittedName>
</protein>
<evidence type="ECO:0000313" key="2">
    <source>
        <dbReference type="Proteomes" id="UP000234343"/>
    </source>
</evidence>
<organism evidence="1 2">
    <name type="scientific">Legionella sainthelensi</name>
    <dbReference type="NCBI Taxonomy" id="28087"/>
    <lineage>
        <taxon>Bacteria</taxon>
        <taxon>Pseudomonadati</taxon>
        <taxon>Pseudomonadota</taxon>
        <taxon>Gammaproteobacteria</taxon>
        <taxon>Legionellales</taxon>
        <taxon>Legionellaceae</taxon>
        <taxon>Legionella</taxon>
    </lineage>
</organism>
<accession>A0A2H5FLQ6</accession>
<keyword evidence="2" id="KW-1185">Reference proteome</keyword>
<dbReference type="KEGG" id="lsh:CAB17_10710"/>
<dbReference type="RefSeq" id="WP_101900094.1">
    <property type="nucleotide sequence ID" value="NZ_CP025491.2"/>
</dbReference>
<dbReference type="EMBL" id="CP025491">
    <property type="protein sequence ID" value="AUH72479.1"/>
    <property type="molecule type" value="Genomic_DNA"/>
</dbReference>
<reference evidence="1 2" key="1">
    <citation type="submission" date="2017-12" db="EMBL/GenBank/DDBJ databases">
        <title>Legionella sainthelensi LA01-117, whole genome sequence of a clinical isolate from New Zealand.</title>
        <authorList>
            <person name="Cree S.L."/>
            <person name="Slow S."/>
            <person name="Kennedy M.A."/>
            <person name="Murdoch D.R."/>
            <person name="Biggs P.J."/>
            <person name="Anderson T."/>
        </authorList>
    </citation>
    <scope>NUCLEOTIDE SEQUENCE [LARGE SCALE GENOMIC DNA]</scope>
    <source>
        <strain evidence="1 2">LA01-117</strain>
    </source>
</reference>